<dbReference type="RefSeq" id="WP_149608066.1">
    <property type="nucleotide sequence ID" value="NZ_JANDBI010000122.1"/>
</dbReference>
<protein>
    <recommendedName>
        <fullName evidence="3">DUF4056 domain-containing protein</fullName>
    </recommendedName>
</protein>
<dbReference type="EMBL" id="VTZD01000023">
    <property type="protein sequence ID" value="KAA1142327.1"/>
    <property type="molecule type" value="Genomic_DNA"/>
</dbReference>
<sequence>MSKRNDIIEPSEWTSDRKTGLVYSEILGWIDIGHAQGSDIKNLLSDIKRGESSRDGYYDVTYSQKMFVYHRQFGTGKFVKWRIKQGLSACEKNSVALAMMTTTARLFESLQSNWCFSWYTDSGFSGEDLTSDLLGFYRAILPSDYQSRLRLVSKEQALSRWDYYGPIGNYKNKGFLPLLFPAPKDNCAVHKPYKGQLPSFMTWVQPWSDFTSGRVEIIPGDGGYYSFLSR</sequence>
<evidence type="ECO:0008006" key="3">
    <source>
        <dbReference type="Google" id="ProtNLM"/>
    </source>
</evidence>
<reference evidence="1 2" key="1">
    <citation type="submission" date="2019-08" db="EMBL/GenBank/DDBJ databases">
        <title>Draft genome sequence of Citrobacter portucalensis strain isolated from green turtle.</title>
        <authorList>
            <person name="Fernandes M.R."/>
            <person name="Sellera F.P."/>
            <person name="Goldeberg D.W."/>
            <person name="Costa D.C."/>
            <person name="Lincopan N."/>
        </authorList>
    </citation>
    <scope>NUCLEOTIDE SEQUENCE [LARGE SCALE GENOMIC DNA]</scope>
    <source>
        <strain evidence="1 2">TV06</strain>
    </source>
</reference>
<evidence type="ECO:0000313" key="2">
    <source>
        <dbReference type="Proteomes" id="UP000323297"/>
    </source>
</evidence>
<comment type="caution">
    <text evidence="1">The sequence shown here is derived from an EMBL/GenBank/DDBJ whole genome shotgun (WGS) entry which is preliminary data.</text>
</comment>
<dbReference type="Proteomes" id="UP000323297">
    <property type="component" value="Unassembled WGS sequence"/>
</dbReference>
<evidence type="ECO:0000313" key="1">
    <source>
        <dbReference type="EMBL" id="KAA1142327.1"/>
    </source>
</evidence>
<organism evidence="1 2">
    <name type="scientific">Citrobacter portucalensis</name>
    <dbReference type="NCBI Taxonomy" id="1639133"/>
    <lineage>
        <taxon>Bacteria</taxon>
        <taxon>Pseudomonadati</taxon>
        <taxon>Pseudomonadota</taxon>
        <taxon>Gammaproteobacteria</taxon>
        <taxon>Enterobacterales</taxon>
        <taxon>Enterobacteriaceae</taxon>
        <taxon>Citrobacter</taxon>
        <taxon>Citrobacter freundii complex</taxon>
    </lineage>
</organism>
<dbReference type="AlphaFoldDB" id="A0A5B0SX16"/>
<name>A0A5B0SX16_9ENTR</name>
<gene>
    <name evidence="1" type="ORF">D3H66_18430</name>
</gene>
<accession>A0A5B0SX16</accession>
<proteinExistence type="predicted"/>